<comment type="similarity">
    <text evidence="3">Belongs to the CpsC/CapA family.</text>
</comment>
<accession>A0A1L8WKU4</accession>
<dbReference type="InterPro" id="IPR032807">
    <property type="entry name" value="GNVR"/>
</dbReference>
<dbReference type="Pfam" id="PF13807">
    <property type="entry name" value="GNVR"/>
    <property type="match status" value="1"/>
</dbReference>
<dbReference type="GO" id="GO:0004713">
    <property type="term" value="F:protein tyrosine kinase activity"/>
    <property type="evidence" value="ECO:0007669"/>
    <property type="project" value="TreeGrafter"/>
</dbReference>
<comment type="pathway">
    <text evidence="2">Capsule biogenesis; capsule polysaccharide biosynthesis.</text>
</comment>
<comment type="function">
    <text evidence="11">Required for CpsD phosphorylation. Involved in the regulation of capsular polysaccharide biosynthesis. May be part of a complex that directs the coordinated polymerization and export to the cell surface of the capsular polysaccharide.</text>
</comment>
<comment type="caution">
    <text evidence="15">The sequence shown here is derived from an EMBL/GenBank/DDBJ whole genome shotgun (WGS) entry which is preliminary data.</text>
</comment>
<feature type="domain" description="Tyrosine-protein kinase G-rich" evidence="14">
    <location>
        <begin position="145"/>
        <end position="195"/>
    </location>
</feature>
<organism evidence="15 16">
    <name type="scientific">Enterococcus ratti</name>
    <dbReference type="NCBI Taxonomy" id="150033"/>
    <lineage>
        <taxon>Bacteria</taxon>
        <taxon>Bacillati</taxon>
        <taxon>Bacillota</taxon>
        <taxon>Bacilli</taxon>
        <taxon>Lactobacillales</taxon>
        <taxon>Enterococcaceae</taxon>
        <taxon>Enterococcus</taxon>
    </lineage>
</organism>
<dbReference type="InterPro" id="IPR003856">
    <property type="entry name" value="LPS_length_determ_N"/>
</dbReference>
<feature type="transmembrane region" description="Helical" evidence="12">
    <location>
        <begin position="176"/>
        <end position="195"/>
    </location>
</feature>
<evidence type="ECO:0000256" key="8">
    <source>
        <dbReference type="ARBA" id="ARBA00022989"/>
    </source>
</evidence>
<evidence type="ECO:0000256" key="7">
    <source>
        <dbReference type="ARBA" id="ARBA00022903"/>
    </source>
</evidence>
<evidence type="ECO:0000259" key="13">
    <source>
        <dbReference type="Pfam" id="PF02706"/>
    </source>
</evidence>
<dbReference type="InterPro" id="IPR050445">
    <property type="entry name" value="Bact_polysacc_biosynth/exp"/>
</dbReference>
<keyword evidence="16" id="KW-1185">Reference proteome</keyword>
<evidence type="ECO:0000313" key="15">
    <source>
        <dbReference type="EMBL" id="OJG81651.1"/>
    </source>
</evidence>
<reference evidence="15 16" key="1">
    <citation type="submission" date="2014-12" db="EMBL/GenBank/DDBJ databases">
        <title>Draft genome sequences of 29 type strains of Enterococci.</title>
        <authorList>
            <person name="Zhong Z."/>
            <person name="Sun Z."/>
            <person name="Liu W."/>
            <person name="Zhang W."/>
            <person name="Zhang H."/>
        </authorList>
    </citation>
    <scope>NUCLEOTIDE SEQUENCE [LARGE SCALE GENOMIC DNA]</scope>
    <source>
        <strain evidence="15 16">DSM 15687</strain>
    </source>
</reference>
<keyword evidence="15" id="KW-0418">Kinase</keyword>
<evidence type="ECO:0000259" key="14">
    <source>
        <dbReference type="Pfam" id="PF13807"/>
    </source>
</evidence>
<gene>
    <name evidence="15" type="ORF">RV14_GL000178</name>
</gene>
<evidence type="ECO:0000256" key="12">
    <source>
        <dbReference type="SAM" id="Phobius"/>
    </source>
</evidence>
<evidence type="ECO:0000313" key="16">
    <source>
        <dbReference type="Proteomes" id="UP000182152"/>
    </source>
</evidence>
<keyword evidence="9 12" id="KW-0472">Membrane</keyword>
<name>A0A1L8WKU4_9ENTE</name>
<proteinExistence type="inferred from homology"/>
<evidence type="ECO:0000256" key="11">
    <source>
        <dbReference type="ARBA" id="ARBA00045736"/>
    </source>
</evidence>
<keyword evidence="8 12" id="KW-1133">Transmembrane helix</keyword>
<keyword evidence="7" id="KW-0972">Capsule biogenesis/degradation</keyword>
<feature type="domain" description="Polysaccharide chain length determinant N-terminal" evidence="13">
    <location>
        <begin position="4"/>
        <end position="92"/>
    </location>
</feature>
<evidence type="ECO:0000256" key="1">
    <source>
        <dbReference type="ARBA" id="ARBA00004651"/>
    </source>
</evidence>
<sequence length="235" mass="26782">MEQTVNIERFWRIIKKRKFAIVISALLGLITSMLLIAFVLVPKYESQAQLIVTLPKNETADINDVNSNLQMITTYKDIITGDLIMNEVAKDLEKNFGVHLTIEQLRNLINIKQKENSQMFSIVATDPDPKLAQYIANTTAEKFQKNAKQLLNVDRISIISKATLSKKPTEPHKKMVLAKGLVTGLFIGLMFVLILEFMDRTISDSDTIRNEFNTVVLGSIPYIDEKDIKQKRKKK</sequence>
<dbReference type="PANTHER" id="PTHR32309">
    <property type="entry name" value="TYROSINE-PROTEIN KINASE"/>
    <property type="match status" value="1"/>
</dbReference>
<dbReference type="RefSeq" id="WP_071855395.1">
    <property type="nucleotide sequence ID" value="NZ_JBCLRY010000019.1"/>
</dbReference>
<protein>
    <recommendedName>
        <fullName evidence="4">Capsular polysaccharide biosynthesis protein CpsC</fullName>
    </recommendedName>
</protein>
<evidence type="ECO:0000256" key="4">
    <source>
        <dbReference type="ARBA" id="ARBA00020739"/>
    </source>
</evidence>
<evidence type="ECO:0000256" key="9">
    <source>
        <dbReference type="ARBA" id="ARBA00023136"/>
    </source>
</evidence>
<keyword evidence="5" id="KW-1003">Cell membrane</keyword>
<dbReference type="Pfam" id="PF02706">
    <property type="entry name" value="Wzz"/>
    <property type="match status" value="1"/>
</dbReference>
<evidence type="ECO:0000256" key="6">
    <source>
        <dbReference type="ARBA" id="ARBA00022692"/>
    </source>
</evidence>
<dbReference type="STRING" id="150033.RV14_GL000178"/>
<keyword evidence="6 12" id="KW-0812">Transmembrane</keyword>
<evidence type="ECO:0000256" key="5">
    <source>
        <dbReference type="ARBA" id="ARBA00022475"/>
    </source>
</evidence>
<comment type="subcellular location">
    <subcellularLocation>
        <location evidence="1">Cell membrane</location>
        <topology evidence="1">Multi-pass membrane protein</topology>
    </subcellularLocation>
</comment>
<keyword evidence="15" id="KW-0808">Transferase</keyword>
<dbReference type="PANTHER" id="PTHR32309:SF13">
    <property type="entry name" value="FERRIC ENTEROBACTIN TRANSPORT PROTEIN FEPE"/>
    <property type="match status" value="1"/>
</dbReference>
<dbReference type="AlphaFoldDB" id="A0A1L8WKU4"/>
<evidence type="ECO:0000256" key="10">
    <source>
        <dbReference type="ARBA" id="ARBA00023169"/>
    </source>
</evidence>
<evidence type="ECO:0000256" key="3">
    <source>
        <dbReference type="ARBA" id="ARBA00006683"/>
    </source>
</evidence>
<evidence type="ECO:0000256" key="2">
    <source>
        <dbReference type="ARBA" id="ARBA00005132"/>
    </source>
</evidence>
<keyword evidence="10" id="KW-0270">Exopolysaccharide synthesis</keyword>
<dbReference type="GO" id="GO:0000271">
    <property type="term" value="P:polysaccharide biosynthetic process"/>
    <property type="evidence" value="ECO:0007669"/>
    <property type="project" value="UniProtKB-KW"/>
</dbReference>
<dbReference type="EMBL" id="JXLB01000010">
    <property type="protein sequence ID" value="OJG81651.1"/>
    <property type="molecule type" value="Genomic_DNA"/>
</dbReference>
<dbReference type="GO" id="GO:0005886">
    <property type="term" value="C:plasma membrane"/>
    <property type="evidence" value="ECO:0007669"/>
    <property type="project" value="UniProtKB-SubCell"/>
</dbReference>
<dbReference type="Proteomes" id="UP000182152">
    <property type="component" value="Unassembled WGS sequence"/>
</dbReference>
<dbReference type="OrthoDB" id="2360475at2"/>
<feature type="transmembrane region" description="Helical" evidence="12">
    <location>
        <begin position="19"/>
        <end position="41"/>
    </location>
</feature>